<dbReference type="FunFam" id="2.70.170.10:FF:000005">
    <property type="entry name" value="Neuronal nicotinic acetylcholine receptor alpha4 subunit"/>
    <property type="match status" value="1"/>
</dbReference>
<keyword evidence="11" id="KW-0675">Receptor</keyword>
<reference evidence="21" key="2">
    <citation type="submission" date="2025-08" db="UniProtKB">
        <authorList>
            <consortium name="RefSeq"/>
        </authorList>
    </citation>
    <scope>IDENTIFICATION</scope>
    <source>
        <strain evidence="21">S238N-H82</strain>
        <tissue evidence="21">Testes</tissue>
    </source>
</reference>
<feature type="domain" description="Neurotransmitter-gated ion-channel ligand-binding" evidence="18">
    <location>
        <begin position="130"/>
        <end position="335"/>
    </location>
</feature>
<feature type="transmembrane region" description="Helical" evidence="17">
    <location>
        <begin position="372"/>
        <end position="396"/>
    </location>
</feature>
<dbReference type="FunFam" id="1.20.58.390:FF:000022">
    <property type="entry name" value="Nicotinic acetylcholine receptor subunit alpha4"/>
    <property type="match status" value="1"/>
</dbReference>
<dbReference type="FunFam" id="1.20.58.390:FF:000001">
    <property type="entry name" value="Neuronal nicotinic acetylcholine receptor subunit 3"/>
    <property type="match status" value="1"/>
</dbReference>
<dbReference type="PRINTS" id="PR00252">
    <property type="entry name" value="NRIONCHANNEL"/>
</dbReference>
<dbReference type="AlphaFoldDB" id="A0A9J7LR82"/>
<dbReference type="PRINTS" id="PR00254">
    <property type="entry name" value="NICOTINICR"/>
</dbReference>
<dbReference type="InterPro" id="IPR038050">
    <property type="entry name" value="Neuro_actylchol_rec"/>
</dbReference>
<evidence type="ECO:0000256" key="16">
    <source>
        <dbReference type="ARBA" id="ARBA00034104"/>
    </source>
</evidence>
<evidence type="ECO:0000256" key="5">
    <source>
        <dbReference type="ARBA" id="ARBA00022729"/>
    </source>
</evidence>
<dbReference type="InterPro" id="IPR002394">
    <property type="entry name" value="Nicotinic_acetylcholine_rcpt"/>
</dbReference>
<feature type="domain" description="Neurotransmitter-gated ion-channel transmembrane" evidence="19">
    <location>
        <begin position="343"/>
        <end position="618"/>
    </location>
</feature>
<dbReference type="KEGG" id="bfo:118423234"/>
<evidence type="ECO:0000259" key="19">
    <source>
        <dbReference type="Pfam" id="PF02932"/>
    </source>
</evidence>
<feature type="transmembrane region" description="Helical" evidence="17">
    <location>
        <begin position="402"/>
        <end position="423"/>
    </location>
</feature>
<dbReference type="Pfam" id="PF02932">
    <property type="entry name" value="Neur_chan_memb"/>
    <property type="match status" value="1"/>
</dbReference>
<protein>
    <submittedName>
        <fullName evidence="21">Neuronal acetylcholine receptor subunit alpha-3-like isoform X1</fullName>
    </submittedName>
</protein>
<evidence type="ECO:0000256" key="14">
    <source>
        <dbReference type="ARBA" id="ARBA00023286"/>
    </source>
</evidence>
<evidence type="ECO:0000256" key="17">
    <source>
        <dbReference type="RuleBase" id="RU000687"/>
    </source>
</evidence>
<dbReference type="GO" id="GO:0022848">
    <property type="term" value="F:acetylcholine-gated monoatomic cation-selective channel activity"/>
    <property type="evidence" value="ECO:0007669"/>
    <property type="project" value="InterPro"/>
</dbReference>
<evidence type="ECO:0000256" key="4">
    <source>
        <dbReference type="ARBA" id="ARBA00022692"/>
    </source>
</evidence>
<dbReference type="GO" id="GO:0045211">
    <property type="term" value="C:postsynaptic membrane"/>
    <property type="evidence" value="ECO:0007669"/>
    <property type="project" value="UniProtKB-SubCell"/>
</dbReference>
<dbReference type="PROSITE" id="PS00236">
    <property type="entry name" value="NEUROTR_ION_CHANNEL"/>
    <property type="match status" value="1"/>
</dbReference>
<evidence type="ECO:0000256" key="12">
    <source>
        <dbReference type="ARBA" id="ARBA00023180"/>
    </source>
</evidence>
<dbReference type="NCBIfam" id="TIGR00860">
    <property type="entry name" value="LIC"/>
    <property type="match status" value="1"/>
</dbReference>
<dbReference type="InterPro" id="IPR006202">
    <property type="entry name" value="Neur_chan_lig-bd"/>
</dbReference>
<evidence type="ECO:0000313" key="20">
    <source>
        <dbReference type="Proteomes" id="UP000001554"/>
    </source>
</evidence>
<dbReference type="Pfam" id="PF02931">
    <property type="entry name" value="Neur_chan_LBD"/>
    <property type="match status" value="1"/>
</dbReference>
<evidence type="ECO:0000256" key="15">
    <source>
        <dbReference type="ARBA" id="ARBA00023303"/>
    </source>
</evidence>
<feature type="transmembrane region" description="Helical" evidence="17">
    <location>
        <begin position="601"/>
        <end position="623"/>
    </location>
</feature>
<dbReference type="OrthoDB" id="5975154at2759"/>
<dbReference type="GO" id="GO:0005892">
    <property type="term" value="C:acetylcholine-gated channel complex"/>
    <property type="evidence" value="ECO:0000318"/>
    <property type="project" value="GO_Central"/>
</dbReference>
<dbReference type="InterPro" id="IPR036734">
    <property type="entry name" value="Neur_chan_lig-bd_sf"/>
</dbReference>
<keyword evidence="6 17" id="KW-1133">Transmembrane helix</keyword>
<evidence type="ECO:0000313" key="21">
    <source>
        <dbReference type="RefSeq" id="XP_035687198.1"/>
    </source>
</evidence>
<evidence type="ECO:0000256" key="3">
    <source>
        <dbReference type="ARBA" id="ARBA00022475"/>
    </source>
</evidence>
<evidence type="ECO:0000256" key="6">
    <source>
        <dbReference type="ARBA" id="ARBA00022989"/>
    </source>
</evidence>
<evidence type="ECO:0000256" key="10">
    <source>
        <dbReference type="ARBA" id="ARBA00023157"/>
    </source>
</evidence>
<dbReference type="CDD" id="cd19064">
    <property type="entry name" value="LGIC_TM_nAChR"/>
    <property type="match status" value="1"/>
</dbReference>
<keyword evidence="5" id="KW-0732">Signal</keyword>
<dbReference type="GO" id="GO:0042391">
    <property type="term" value="P:regulation of membrane potential"/>
    <property type="evidence" value="ECO:0000318"/>
    <property type="project" value="GO_Central"/>
</dbReference>
<dbReference type="SUPFAM" id="SSF54427">
    <property type="entry name" value="NTF2-like"/>
    <property type="match status" value="1"/>
</dbReference>
<dbReference type="GO" id="GO:0005886">
    <property type="term" value="C:plasma membrane"/>
    <property type="evidence" value="ECO:0000318"/>
    <property type="project" value="GO_Central"/>
</dbReference>
<evidence type="ECO:0000256" key="11">
    <source>
        <dbReference type="ARBA" id="ARBA00023170"/>
    </source>
</evidence>
<dbReference type="Proteomes" id="UP000001554">
    <property type="component" value="Chromosome 9"/>
</dbReference>
<dbReference type="GO" id="GO:0034220">
    <property type="term" value="P:monoatomic ion transmembrane transport"/>
    <property type="evidence" value="ECO:0000318"/>
    <property type="project" value="GO_Central"/>
</dbReference>
<dbReference type="InterPro" id="IPR018000">
    <property type="entry name" value="Neurotransmitter_ion_chnl_CS"/>
</dbReference>
<keyword evidence="9 17" id="KW-0472">Membrane</keyword>
<dbReference type="GO" id="GO:1904315">
    <property type="term" value="F:transmitter-gated monoatomic ion channel activity involved in regulation of postsynaptic membrane potential"/>
    <property type="evidence" value="ECO:0000318"/>
    <property type="project" value="GO_Central"/>
</dbReference>
<dbReference type="GO" id="GO:0005231">
    <property type="term" value="F:excitatory extracellular ligand-gated monoatomic ion channel activity"/>
    <property type="evidence" value="ECO:0000318"/>
    <property type="project" value="GO_Central"/>
</dbReference>
<keyword evidence="13" id="KW-0628">Postsynaptic cell membrane</keyword>
<dbReference type="Gene3D" id="1.20.58.390">
    <property type="entry name" value="Neurotransmitter-gated ion-channel transmembrane domain"/>
    <property type="match status" value="2"/>
</dbReference>
<dbReference type="Gene3D" id="3.10.450.50">
    <property type="match status" value="1"/>
</dbReference>
<keyword evidence="4 17" id="KW-0812">Transmembrane</keyword>
<organism evidence="20 21">
    <name type="scientific">Branchiostoma floridae</name>
    <name type="common">Florida lancelet</name>
    <name type="synonym">Amphioxus</name>
    <dbReference type="NCBI Taxonomy" id="7739"/>
    <lineage>
        <taxon>Eukaryota</taxon>
        <taxon>Metazoa</taxon>
        <taxon>Chordata</taxon>
        <taxon>Cephalochordata</taxon>
        <taxon>Leptocardii</taxon>
        <taxon>Amphioxiformes</taxon>
        <taxon>Branchiostomatidae</taxon>
        <taxon>Branchiostoma</taxon>
    </lineage>
</organism>
<dbReference type="PANTHER" id="PTHR18945">
    <property type="entry name" value="NEUROTRANSMITTER GATED ION CHANNEL"/>
    <property type="match status" value="1"/>
</dbReference>
<evidence type="ECO:0000259" key="18">
    <source>
        <dbReference type="Pfam" id="PF02931"/>
    </source>
</evidence>
<evidence type="ECO:0000256" key="9">
    <source>
        <dbReference type="ARBA" id="ARBA00023136"/>
    </source>
</evidence>
<keyword evidence="10" id="KW-1015">Disulfide bond</keyword>
<evidence type="ECO:0000256" key="2">
    <source>
        <dbReference type="ARBA" id="ARBA00022448"/>
    </source>
</evidence>
<evidence type="ECO:0000256" key="7">
    <source>
        <dbReference type="ARBA" id="ARBA00023018"/>
    </source>
</evidence>
<dbReference type="GO" id="GO:0043005">
    <property type="term" value="C:neuron projection"/>
    <property type="evidence" value="ECO:0000318"/>
    <property type="project" value="GO_Central"/>
</dbReference>
<dbReference type="InterPro" id="IPR006201">
    <property type="entry name" value="Neur_channel"/>
</dbReference>
<dbReference type="SUPFAM" id="SSF63712">
    <property type="entry name" value="Nicotinic receptor ligand binding domain-like"/>
    <property type="match status" value="1"/>
</dbReference>
<keyword evidence="20" id="KW-1185">Reference proteome</keyword>
<comment type="similarity">
    <text evidence="1">Belongs to the ligand-gated ion channel (TC 1.A.9) family. Acetylcholine receptor (TC 1.A.9.1) subfamily.</text>
</comment>
<proteinExistence type="inferred from homology"/>
<dbReference type="RefSeq" id="XP_035687198.1">
    <property type="nucleotide sequence ID" value="XM_035831305.1"/>
</dbReference>
<dbReference type="GO" id="GO:0007271">
    <property type="term" value="P:synaptic transmission, cholinergic"/>
    <property type="evidence" value="ECO:0007669"/>
    <property type="project" value="UniProtKB-ARBA"/>
</dbReference>
<dbReference type="GeneID" id="118423234"/>
<keyword evidence="7" id="KW-0770">Synapse</keyword>
<sequence length="632" mass="72021">MDDLKALIATYNEKFMAGFKANDMKGLADMYTEDCKIMPTGMETMIGREGPVQVFSDMWDNGVRAIDMVIDEVGAMGSDFIYERSAYTMFAEDGKVVDAGNPDRENVVNMRGVTVLLLVYVTGGVATQSEERLFRDLFRDYNKWIRPVANISNIVVIEFGLAIAQLLDVDEKNQIMTTNVWLKQKWKDSKLCWDPDEYHGVSVIRVPSDMIWLPDIVLYNNADGNYAVKHNTKAQISSDGMVTWEPPAVYKSSCEIEVTYFPFDQQNCSMKFGSWTYDGFQIDLMMMDDHVDQGGFSESGEWVIIDAPGQKNIIKYECCEEVYPDITFFFVIRRLPLFYTINLIVPCALISFLTVLVFYLPSDCGEKITLCISVLLSLTVFLLLITEIIPATSIVIPVIGEYLLFTMIFVTLSIVITVFVLNIHYRSPSTHRMPVWVRKIFIDILPRLLCMKRPQKTAKQLSFMNEFRDVNGLELKESVNLEEKHIHHHHQPKTKADVYDYESKTLPRMTTPKMRSRHGAKVSVTNVSGNPGVGGAEKYNTCDSRPSQSQARAQFQSYQYSPDILRAAQGVNYIAETLRAKDEADSVNEDWKYVAMVIDRIFLWIFVSMCILGTIGLFLQPVLFEITGLRSY</sequence>
<dbReference type="InterPro" id="IPR006029">
    <property type="entry name" value="Neurotrans-gated_channel_TM"/>
</dbReference>
<keyword evidence="3" id="KW-1003">Cell membrane</keyword>
<evidence type="ECO:0000256" key="8">
    <source>
        <dbReference type="ARBA" id="ARBA00023065"/>
    </source>
</evidence>
<dbReference type="OMA" id="MMHRPAT"/>
<feature type="transmembrane region" description="Helical" evidence="17">
    <location>
        <begin position="337"/>
        <end position="360"/>
    </location>
</feature>
<dbReference type="Gene3D" id="2.70.170.10">
    <property type="entry name" value="Neurotransmitter-gated ion-channel ligand-binding domain"/>
    <property type="match status" value="1"/>
</dbReference>
<reference evidence="20" key="1">
    <citation type="journal article" date="2020" name="Nat. Ecol. Evol.">
        <title>Deeply conserved synteny resolves early events in vertebrate evolution.</title>
        <authorList>
            <person name="Simakov O."/>
            <person name="Marletaz F."/>
            <person name="Yue J.X."/>
            <person name="O'Connell B."/>
            <person name="Jenkins J."/>
            <person name="Brandt A."/>
            <person name="Calef R."/>
            <person name="Tung C.H."/>
            <person name="Huang T.K."/>
            <person name="Schmutz J."/>
            <person name="Satoh N."/>
            <person name="Yu J.K."/>
            <person name="Putnam N.H."/>
            <person name="Green R.E."/>
            <person name="Rokhsar D.S."/>
        </authorList>
    </citation>
    <scope>NUCLEOTIDE SEQUENCE [LARGE SCALE GENOMIC DNA]</scope>
    <source>
        <strain evidence="20">S238N-H82</strain>
    </source>
</reference>
<keyword evidence="14" id="KW-1071">Ligand-gated ion channel</keyword>
<dbReference type="GO" id="GO:0045202">
    <property type="term" value="C:synapse"/>
    <property type="evidence" value="ECO:0000318"/>
    <property type="project" value="GO_Central"/>
</dbReference>
<keyword evidence="2 17" id="KW-0813">Transport</keyword>
<dbReference type="InterPro" id="IPR036719">
    <property type="entry name" value="Neuro-gated_channel_TM_sf"/>
</dbReference>
<keyword evidence="15 17" id="KW-0407">Ion channel</keyword>
<keyword evidence="12" id="KW-0325">Glycoprotein</keyword>
<comment type="subcellular location">
    <subcellularLocation>
        <location evidence="16">Postsynaptic cell membrane</location>
        <topology evidence="16">Multi-pass membrane protein</topology>
    </subcellularLocation>
</comment>
<dbReference type="SUPFAM" id="SSF90112">
    <property type="entry name" value="Neurotransmitter-gated ion-channel transmembrane pore"/>
    <property type="match status" value="1"/>
</dbReference>
<gene>
    <name evidence="21" type="primary">LOC118423234</name>
</gene>
<dbReference type="InterPro" id="IPR032710">
    <property type="entry name" value="NTF2-like_dom_sf"/>
</dbReference>
<accession>A0A9J7LR82</accession>
<dbReference type="GO" id="GO:0004888">
    <property type="term" value="F:transmembrane signaling receptor activity"/>
    <property type="evidence" value="ECO:0007669"/>
    <property type="project" value="InterPro"/>
</dbReference>
<dbReference type="GO" id="GO:0007268">
    <property type="term" value="P:chemical synaptic transmission"/>
    <property type="evidence" value="ECO:0000318"/>
    <property type="project" value="GO_Central"/>
</dbReference>
<keyword evidence="8 17" id="KW-0406">Ion transport</keyword>
<evidence type="ECO:0000256" key="13">
    <source>
        <dbReference type="ARBA" id="ARBA00023257"/>
    </source>
</evidence>
<name>A0A9J7LR82_BRAFL</name>
<evidence type="ECO:0000256" key="1">
    <source>
        <dbReference type="ARBA" id="ARBA00009237"/>
    </source>
</evidence>